<evidence type="ECO:0000313" key="1">
    <source>
        <dbReference type="EMBL" id="KAL1532962.1"/>
    </source>
</evidence>
<keyword evidence="2" id="KW-1185">Reference proteome</keyword>
<dbReference type="AlphaFoldDB" id="A0ABD1FM88"/>
<protein>
    <submittedName>
        <fullName evidence="1">Uncharacterized protein</fullName>
    </submittedName>
</protein>
<comment type="caution">
    <text evidence="1">The sequence shown here is derived from an EMBL/GenBank/DDBJ whole genome shotgun (WGS) entry which is preliminary data.</text>
</comment>
<sequence>MNKRLHEITSNVPLILEDEGDETLNGENEDRLTKHYINSHAENLPASISTPPIFFSELLVASFSQLQVDSGSIALLPALGR</sequence>
<proteinExistence type="predicted"/>
<organism evidence="1 2">
    <name type="scientific">Salvia divinorum</name>
    <name type="common">Maria pastora</name>
    <name type="synonym">Diviner's sage</name>
    <dbReference type="NCBI Taxonomy" id="28513"/>
    <lineage>
        <taxon>Eukaryota</taxon>
        <taxon>Viridiplantae</taxon>
        <taxon>Streptophyta</taxon>
        <taxon>Embryophyta</taxon>
        <taxon>Tracheophyta</taxon>
        <taxon>Spermatophyta</taxon>
        <taxon>Magnoliopsida</taxon>
        <taxon>eudicotyledons</taxon>
        <taxon>Gunneridae</taxon>
        <taxon>Pentapetalae</taxon>
        <taxon>asterids</taxon>
        <taxon>lamiids</taxon>
        <taxon>Lamiales</taxon>
        <taxon>Lamiaceae</taxon>
        <taxon>Nepetoideae</taxon>
        <taxon>Mentheae</taxon>
        <taxon>Salviinae</taxon>
        <taxon>Salvia</taxon>
        <taxon>Salvia subgen. Calosphace</taxon>
    </lineage>
</organism>
<dbReference type="EMBL" id="JBEAFC010000014">
    <property type="protein sequence ID" value="KAL1532962.1"/>
    <property type="molecule type" value="Genomic_DNA"/>
</dbReference>
<reference evidence="1 2" key="1">
    <citation type="submission" date="2024-06" db="EMBL/GenBank/DDBJ databases">
        <title>A chromosome level genome sequence of Diviner's sage (Salvia divinorum).</title>
        <authorList>
            <person name="Ford S.A."/>
            <person name="Ro D.-K."/>
            <person name="Ness R.W."/>
            <person name="Phillips M.A."/>
        </authorList>
    </citation>
    <scope>NUCLEOTIDE SEQUENCE [LARGE SCALE GENOMIC DNA]</scope>
    <source>
        <strain evidence="1">SAF-2024a</strain>
        <tissue evidence="1">Leaf</tissue>
    </source>
</reference>
<evidence type="ECO:0000313" key="2">
    <source>
        <dbReference type="Proteomes" id="UP001567538"/>
    </source>
</evidence>
<name>A0ABD1FM88_SALDI</name>
<accession>A0ABD1FM88</accession>
<dbReference type="Proteomes" id="UP001567538">
    <property type="component" value="Unassembled WGS sequence"/>
</dbReference>
<gene>
    <name evidence="1" type="ORF">AAHA92_32913</name>
</gene>